<evidence type="ECO:0000256" key="2">
    <source>
        <dbReference type="ARBA" id="ARBA00022475"/>
    </source>
</evidence>
<organism evidence="11 14">
    <name type="scientific">Halosegnis rubeus</name>
    <dbReference type="NCBI Taxonomy" id="2212850"/>
    <lineage>
        <taxon>Archaea</taxon>
        <taxon>Methanobacteriati</taxon>
        <taxon>Methanobacteriota</taxon>
        <taxon>Stenosarchaea group</taxon>
        <taxon>Halobacteria</taxon>
        <taxon>Halobacteriales</taxon>
        <taxon>Natronomonadaceae</taxon>
        <taxon>Halosegnis</taxon>
    </lineage>
</organism>
<dbReference type="GO" id="GO:0005886">
    <property type="term" value="C:plasma membrane"/>
    <property type="evidence" value="ECO:0007669"/>
    <property type="project" value="UniProtKB-SubCell"/>
</dbReference>
<dbReference type="AlphaFoldDB" id="A0A5N5UEI1"/>
<evidence type="ECO:0000256" key="4">
    <source>
        <dbReference type="ARBA" id="ARBA00022989"/>
    </source>
</evidence>
<evidence type="ECO:0000256" key="1">
    <source>
        <dbReference type="ARBA" id="ARBA00004651"/>
    </source>
</evidence>
<feature type="transmembrane region" description="Helical" evidence="7">
    <location>
        <begin position="28"/>
        <end position="52"/>
    </location>
</feature>
<evidence type="ECO:0000313" key="12">
    <source>
        <dbReference type="EMBL" id="KAB7519981.1"/>
    </source>
</evidence>
<proteinExistence type="inferred from homology"/>
<evidence type="ECO:0000256" key="7">
    <source>
        <dbReference type="SAM" id="Phobius"/>
    </source>
</evidence>
<dbReference type="Pfam" id="PF02687">
    <property type="entry name" value="FtsX"/>
    <property type="match status" value="1"/>
</dbReference>
<dbReference type="Proteomes" id="UP000326207">
    <property type="component" value="Unassembled WGS sequence"/>
</dbReference>
<evidence type="ECO:0000256" key="6">
    <source>
        <dbReference type="ARBA" id="ARBA00038076"/>
    </source>
</evidence>
<accession>A0A5N5UEI1</accession>
<accession>A0A5N5UB88</accession>
<dbReference type="InterPro" id="IPR025857">
    <property type="entry name" value="MacB_PCD"/>
</dbReference>
<keyword evidence="4 7" id="KW-1133">Transmembrane helix</keyword>
<feature type="transmembrane region" description="Helical" evidence="7">
    <location>
        <begin position="299"/>
        <end position="332"/>
    </location>
</feature>
<accession>A0A5N5UM33</accession>
<feature type="transmembrane region" description="Helical" evidence="7">
    <location>
        <begin position="253"/>
        <end position="278"/>
    </location>
</feature>
<dbReference type="EMBL" id="QJOW01000002">
    <property type="protein sequence ID" value="KAB7516890.1"/>
    <property type="molecule type" value="Genomic_DNA"/>
</dbReference>
<dbReference type="GO" id="GO:0022857">
    <property type="term" value="F:transmembrane transporter activity"/>
    <property type="evidence" value="ECO:0007669"/>
    <property type="project" value="TreeGrafter"/>
</dbReference>
<keyword evidence="3 7" id="KW-0812">Transmembrane</keyword>
<reference evidence="13 14" key="1">
    <citation type="submission" date="2019-10" db="EMBL/GenBank/DDBJ databases">
        <title>Unraveling microbial dark matter from salterns through culturing: the case of the genus Halosegnis.</title>
        <authorList>
            <person name="Duran-Viseras A."/>
            <person name="Andrei A.-S."/>
            <person name="Vera-Gargallo B."/>
            <person name="Ghai R."/>
            <person name="Sanchez-Porro C."/>
            <person name="Ventosa A."/>
        </authorList>
    </citation>
    <scope>NUCLEOTIDE SEQUENCE [LARGE SCALE GENOMIC DNA]</scope>
    <source>
        <strain evidence="11 14">F17-44</strain>
        <strain evidence="10 15">F18-79</strain>
        <strain evidence="12 13">F19-13</strain>
    </source>
</reference>
<feature type="domain" description="ABC3 transporter permease C-terminal" evidence="8">
    <location>
        <begin position="258"/>
        <end position="371"/>
    </location>
</feature>
<evidence type="ECO:0000313" key="13">
    <source>
        <dbReference type="Proteomes" id="UP000326207"/>
    </source>
</evidence>
<dbReference type="RefSeq" id="WP_152119773.1">
    <property type="nucleotide sequence ID" value="NZ_QJOW01000002.1"/>
</dbReference>
<evidence type="ECO:0000313" key="14">
    <source>
        <dbReference type="Proteomes" id="UP000326302"/>
    </source>
</evidence>
<dbReference type="EMBL" id="QMDY01000001">
    <property type="protein sequence ID" value="KAB7519981.1"/>
    <property type="molecule type" value="Genomic_DNA"/>
</dbReference>
<dbReference type="EMBL" id="QKKZ01000001">
    <property type="protein sequence ID" value="KAB7515895.1"/>
    <property type="molecule type" value="Genomic_DNA"/>
</dbReference>
<keyword evidence="5 7" id="KW-0472">Membrane</keyword>
<evidence type="ECO:0000259" key="9">
    <source>
        <dbReference type="Pfam" id="PF12704"/>
    </source>
</evidence>
<evidence type="ECO:0000313" key="10">
    <source>
        <dbReference type="EMBL" id="KAB7515895.1"/>
    </source>
</evidence>
<dbReference type="Proteomes" id="UP000326302">
    <property type="component" value="Unassembled WGS sequence"/>
</dbReference>
<protein>
    <submittedName>
        <fullName evidence="11">FtsX-like permease family protein</fullName>
    </submittedName>
</protein>
<dbReference type="PANTHER" id="PTHR30572:SF4">
    <property type="entry name" value="ABC TRANSPORTER PERMEASE YTRF"/>
    <property type="match status" value="1"/>
</dbReference>
<evidence type="ECO:0000256" key="5">
    <source>
        <dbReference type="ARBA" id="ARBA00023136"/>
    </source>
</evidence>
<keyword evidence="2" id="KW-1003">Cell membrane</keyword>
<dbReference type="InterPro" id="IPR050250">
    <property type="entry name" value="Macrolide_Exporter_MacB"/>
</dbReference>
<dbReference type="InterPro" id="IPR003838">
    <property type="entry name" value="ABC3_permease_C"/>
</dbReference>
<dbReference type="Proteomes" id="UP000326865">
    <property type="component" value="Unassembled WGS sequence"/>
</dbReference>
<evidence type="ECO:0000256" key="3">
    <source>
        <dbReference type="ARBA" id="ARBA00022692"/>
    </source>
</evidence>
<comment type="caution">
    <text evidence="11">The sequence shown here is derived from an EMBL/GenBank/DDBJ whole genome shotgun (WGS) entry which is preliminary data.</text>
</comment>
<name>A0A5N5UEI1_9EURY</name>
<comment type="similarity">
    <text evidence="6">Belongs to the ABC-4 integral membrane protein family.</text>
</comment>
<dbReference type="Pfam" id="PF12704">
    <property type="entry name" value="MacB_PCD"/>
    <property type="match status" value="1"/>
</dbReference>
<evidence type="ECO:0000259" key="8">
    <source>
        <dbReference type="Pfam" id="PF02687"/>
    </source>
</evidence>
<keyword evidence="15" id="KW-1185">Reference proteome</keyword>
<dbReference type="OrthoDB" id="11469at2157"/>
<sequence length="380" mass="39993">MSLVNRLLGRVPSLLIARRNVTRAKVRSGLAIAAIVIGVVAIGAIGAGGAAFKQSQLATLDDQGATNVFVLPGVDRQERTFDQTDLQHIEETVAPAGVVATRSGGGELRTRDGTEPVSITYLSAPRLIYTVEAGAIPPDWRRGAVVSTTIAEEYSIDPGDRIHLTRGGEVGVHRVEALVSGGGFGGQSILLPLELTGERRYDQLRVTTQSVDRAEVVAATLREEFNSRKDTLLVFELTSLVRLLRSIVNGINFFLAGLAAISLLVAGVSIASTMLMAVIRRRQEIGVLRAVGYGRGDIVRVLVVEAALLGAIGTTIGLALALLVTMVANALFLGSPLAFAGESLLYLGAAALFGIGISLVAGVYPAWRAANDRPVEALRG</sequence>
<dbReference type="PANTHER" id="PTHR30572">
    <property type="entry name" value="MEMBRANE COMPONENT OF TRANSPORTER-RELATED"/>
    <property type="match status" value="1"/>
</dbReference>
<gene>
    <name evidence="10" type="ORF">DM867_01770</name>
    <name evidence="11" type="ORF">DMP03_05875</name>
    <name evidence="12" type="ORF">DP108_01655</name>
</gene>
<feature type="transmembrane region" description="Helical" evidence="7">
    <location>
        <begin position="344"/>
        <end position="364"/>
    </location>
</feature>
<evidence type="ECO:0000313" key="11">
    <source>
        <dbReference type="EMBL" id="KAB7516890.1"/>
    </source>
</evidence>
<evidence type="ECO:0000313" key="15">
    <source>
        <dbReference type="Proteomes" id="UP000326865"/>
    </source>
</evidence>
<feature type="domain" description="MacB-like periplasmic core" evidence="9">
    <location>
        <begin position="28"/>
        <end position="222"/>
    </location>
</feature>
<comment type="subcellular location">
    <subcellularLocation>
        <location evidence="1">Cell membrane</location>
        <topology evidence="1">Multi-pass membrane protein</topology>
    </subcellularLocation>
</comment>